<comment type="caution">
    <text evidence="2">The sequence shown here is derived from an EMBL/GenBank/DDBJ whole genome shotgun (WGS) entry which is preliminary data.</text>
</comment>
<organism evidence="2 3">
    <name type="scientific">Tissierella carlieri</name>
    <dbReference type="NCBI Taxonomy" id="689904"/>
    <lineage>
        <taxon>Bacteria</taxon>
        <taxon>Bacillati</taxon>
        <taxon>Bacillota</taxon>
        <taxon>Tissierellia</taxon>
        <taxon>Tissierellales</taxon>
        <taxon>Tissierellaceae</taxon>
        <taxon>Tissierella</taxon>
    </lineage>
</organism>
<protein>
    <submittedName>
        <fullName evidence="2">GyrI-like domain-containing protein</fullName>
    </submittedName>
</protein>
<keyword evidence="3" id="KW-1185">Reference proteome</keyword>
<dbReference type="EMBL" id="JANGAC010000002">
    <property type="protein sequence ID" value="MCQ4922164.1"/>
    <property type="molecule type" value="Genomic_DNA"/>
</dbReference>
<feature type="domain" description="Integron-associated effector binding protein" evidence="1">
    <location>
        <begin position="9"/>
        <end position="161"/>
    </location>
</feature>
<name>A0ABT1S6Q7_9FIRM</name>
<dbReference type="InterPro" id="IPR029441">
    <property type="entry name" value="Cass2"/>
</dbReference>
<reference evidence="2 3" key="1">
    <citation type="submission" date="2022-06" db="EMBL/GenBank/DDBJ databases">
        <title>Isolation of gut microbiota from human fecal samples.</title>
        <authorList>
            <person name="Pamer E.G."/>
            <person name="Barat B."/>
            <person name="Waligurski E."/>
            <person name="Medina S."/>
            <person name="Paddock L."/>
            <person name="Mostad J."/>
        </authorList>
    </citation>
    <scope>NUCLEOTIDE SEQUENCE [LARGE SCALE GENOMIC DNA]</scope>
    <source>
        <strain evidence="2 3">DFI.7.95</strain>
    </source>
</reference>
<accession>A0ABT1S6Q7</accession>
<dbReference type="Pfam" id="PF14526">
    <property type="entry name" value="Cass2"/>
    <property type="match status" value="1"/>
</dbReference>
<proteinExistence type="predicted"/>
<dbReference type="Proteomes" id="UP001524478">
    <property type="component" value="Unassembled WGS sequence"/>
</dbReference>
<gene>
    <name evidence="2" type="ORF">NE686_03650</name>
</gene>
<sequence length="170" mass="19496">MINTQDIRFVQIPAMSVASIQCISTSPEKDSLKAIIDFMGDIKLDNEISFMRHFGYVPQFDKCGNADIDIFERLITVPENIEIAEPFVKKIFPGGLYAAYTVPIGFFDRVSKLKDIVCAMPNYELADNEQFDVIEEYLNPWKFPLNNINQFFTDTQIDILIKVQKLNSIN</sequence>
<dbReference type="RefSeq" id="WP_216562985.1">
    <property type="nucleotide sequence ID" value="NZ_JAHLOH010000056.1"/>
</dbReference>
<evidence type="ECO:0000313" key="3">
    <source>
        <dbReference type="Proteomes" id="UP001524478"/>
    </source>
</evidence>
<evidence type="ECO:0000259" key="1">
    <source>
        <dbReference type="Pfam" id="PF14526"/>
    </source>
</evidence>
<evidence type="ECO:0000313" key="2">
    <source>
        <dbReference type="EMBL" id="MCQ4922164.1"/>
    </source>
</evidence>